<keyword evidence="2" id="KW-1185">Reference proteome</keyword>
<name>A0A5B7GCI4_PORTR</name>
<accession>A0A5B7GCI4</accession>
<evidence type="ECO:0000313" key="1">
    <source>
        <dbReference type="EMBL" id="MPC54868.1"/>
    </source>
</evidence>
<organism evidence="1 2">
    <name type="scientific">Portunus trituberculatus</name>
    <name type="common">Swimming crab</name>
    <name type="synonym">Neptunus trituberculatus</name>
    <dbReference type="NCBI Taxonomy" id="210409"/>
    <lineage>
        <taxon>Eukaryota</taxon>
        <taxon>Metazoa</taxon>
        <taxon>Ecdysozoa</taxon>
        <taxon>Arthropoda</taxon>
        <taxon>Crustacea</taxon>
        <taxon>Multicrustacea</taxon>
        <taxon>Malacostraca</taxon>
        <taxon>Eumalacostraca</taxon>
        <taxon>Eucarida</taxon>
        <taxon>Decapoda</taxon>
        <taxon>Pleocyemata</taxon>
        <taxon>Brachyura</taxon>
        <taxon>Eubrachyura</taxon>
        <taxon>Portunoidea</taxon>
        <taxon>Portunidae</taxon>
        <taxon>Portuninae</taxon>
        <taxon>Portunus</taxon>
    </lineage>
</organism>
<dbReference type="Proteomes" id="UP000324222">
    <property type="component" value="Unassembled WGS sequence"/>
</dbReference>
<sequence>MEEIMRRKGKLVDDTDLKNIWIKRYMNLEKRENEILVRN</sequence>
<gene>
    <name evidence="1" type="ORF">E2C01_048797</name>
</gene>
<proteinExistence type="predicted"/>
<dbReference type="AlphaFoldDB" id="A0A5B7GCI4"/>
<comment type="caution">
    <text evidence="1">The sequence shown here is derived from an EMBL/GenBank/DDBJ whole genome shotgun (WGS) entry which is preliminary data.</text>
</comment>
<protein>
    <submittedName>
        <fullName evidence="1">Uncharacterized protein</fullName>
    </submittedName>
</protein>
<dbReference type="EMBL" id="VSRR010012694">
    <property type="protein sequence ID" value="MPC54868.1"/>
    <property type="molecule type" value="Genomic_DNA"/>
</dbReference>
<reference evidence="1 2" key="1">
    <citation type="submission" date="2019-05" db="EMBL/GenBank/DDBJ databases">
        <title>Another draft genome of Portunus trituberculatus and its Hox gene families provides insights of decapod evolution.</title>
        <authorList>
            <person name="Jeong J.-H."/>
            <person name="Song I."/>
            <person name="Kim S."/>
            <person name="Choi T."/>
            <person name="Kim D."/>
            <person name="Ryu S."/>
            <person name="Kim W."/>
        </authorList>
    </citation>
    <scope>NUCLEOTIDE SEQUENCE [LARGE SCALE GENOMIC DNA]</scope>
    <source>
        <tissue evidence="1">Muscle</tissue>
    </source>
</reference>
<evidence type="ECO:0000313" key="2">
    <source>
        <dbReference type="Proteomes" id="UP000324222"/>
    </source>
</evidence>